<evidence type="ECO:0000313" key="1">
    <source>
        <dbReference type="EMBL" id="OGK25880.1"/>
    </source>
</evidence>
<organism evidence="1 2">
    <name type="scientific">Candidatus Roizmanbacteria bacterium RIFCSPHIGHO2_02_FULL_38_11</name>
    <dbReference type="NCBI Taxonomy" id="1802039"/>
    <lineage>
        <taxon>Bacteria</taxon>
        <taxon>Candidatus Roizmaniibacteriota</taxon>
    </lineage>
</organism>
<protein>
    <submittedName>
        <fullName evidence="1">Uncharacterized protein</fullName>
    </submittedName>
</protein>
<proteinExistence type="predicted"/>
<accession>A0A1F7H386</accession>
<dbReference type="EMBL" id="MFZO01000001">
    <property type="protein sequence ID" value="OGK25880.1"/>
    <property type="molecule type" value="Genomic_DNA"/>
</dbReference>
<gene>
    <name evidence="1" type="ORF">A3C25_04065</name>
</gene>
<name>A0A1F7H386_9BACT</name>
<dbReference type="AlphaFoldDB" id="A0A1F7H386"/>
<dbReference type="Proteomes" id="UP000177913">
    <property type="component" value="Unassembled WGS sequence"/>
</dbReference>
<evidence type="ECO:0000313" key="2">
    <source>
        <dbReference type="Proteomes" id="UP000177913"/>
    </source>
</evidence>
<reference evidence="1 2" key="1">
    <citation type="journal article" date="2016" name="Nat. Commun.">
        <title>Thousands of microbial genomes shed light on interconnected biogeochemical processes in an aquifer system.</title>
        <authorList>
            <person name="Anantharaman K."/>
            <person name="Brown C.T."/>
            <person name="Hug L.A."/>
            <person name="Sharon I."/>
            <person name="Castelle C.J."/>
            <person name="Probst A.J."/>
            <person name="Thomas B.C."/>
            <person name="Singh A."/>
            <person name="Wilkins M.J."/>
            <person name="Karaoz U."/>
            <person name="Brodie E.L."/>
            <person name="Williams K.H."/>
            <person name="Hubbard S.S."/>
            <person name="Banfield J.F."/>
        </authorList>
    </citation>
    <scope>NUCLEOTIDE SEQUENCE [LARGE SCALE GENOMIC DNA]</scope>
</reference>
<comment type="caution">
    <text evidence="1">The sequence shown here is derived from an EMBL/GenBank/DDBJ whole genome shotgun (WGS) entry which is preliminary data.</text>
</comment>
<sequence>MTEIVTYNPEWIYQPSELKRLAQKAILYIFSPDFQVLPSTKTQTGVDFLISSFNPEDILYFALLVSRGLTAAITINDSGLMDGYERQAQLNDDRTLPGDDGLDDANENARNVYRLLLPFLNRQQEATNSSIYWGTQFRTTEVSNESVVLALDVQDERIIARFDLSARRFNPQGYALFENALTLIFNDLHSRINQTKKYQ</sequence>